<geneLocation type="plasmid" evidence="3">
    <name>pMSR2D</name>
</geneLocation>
<dbReference type="AlphaFoldDB" id="A0AAP9KS73"/>
<keyword evidence="3" id="KW-0614">Plasmid</keyword>
<organism evidence="3 4">
    <name type="scientific">Pantoea phytobeneficialis</name>
    <dbReference type="NCBI Taxonomy" id="2052056"/>
    <lineage>
        <taxon>Bacteria</taxon>
        <taxon>Pseudomonadati</taxon>
        <taxon>Pseudomonadota</taxon>
        <taxon>Gammaproteobacteria</taxon>
        <taxon>Enterobacterales</taxon>
        <taxon>Erwiniaceae</taxon>
        <taxon>Pantoea</taxon>
    </lineage>
</organism>
<reference evidence="2" key="3">
    <citation type="submission" date="2023-07" db="EMBL/GenBank/DDBJ databases">
        <title>The extreme plant-growth-promoting properties of Pantoea phytobeneficialis PF55 revealed by functional and genomic analysis.</title>
        <authorList>
            <person name="Nascimento F.X."/>
            <person name="Marcio R.J."/>
        </authorList>
    </citation>
    <scope>NUCLEOTIDE SEQUENCE</scope>
    <source>
        <strain evidence="2">PF55</strain>
    </source>
</reference>
<reference evidence="4" key="1">
    <citation type="submission" date="2017-11" db="EMBL/GenBank/DDBJ databases">
        <title>Genome sequence of Pantoea sp. MSR2.</title>
        <authorList>
            <person name="Nascimento F.X."/>
        </authorList>
    </citation>
    <scope>NUCLEOTIDE SEQUENCE [LARGE SCALE GENOMIC DNA]</scope>
    <source>
        <strain evidence="4">MSR2</strain>
        <plasmid evidence="4">pmsr2d</plasmid>
    </source>
</reference>
<gene>
    <name evidence="3" type="ORF">CTZ24_25795</name>
    <name evidence="2" type="ORF">Q3404_10010</name>
</gene>
<keyword evidence="2" id="KW-0449">Lipoprotein</keyword>
<evidence type="ECO:0000313" key="3">
    <source>
        <dbReference type="EMBL" id="QGR09881.1"/>
    </source>
</evidence>
<dbReference type="EMBL" id="CP024640">
    <property type="protein sequence ID" value="QGR09881.1"/>
    <property type="molecule type" value="Genomic_DNA"/>
</dbReference>
<keyword evidence="5" id="KW-1185">Reference proteome</keyword>
<dbReference type="Proteomes" id="UP001171299">
    <property type="component" value="Unassembled WGS sequence"/>
</dbReference>
<reference evidence="3" key="2">
    <citation type="journal article" date="2020" name="Environ. Microbiol.">
        <title>The extreme plant-growth-promoting properties of Pantoea phytobeneficialis MSR2 revealed by functional and genomic analysis.</title>
        <authorList>
            <person name="Nascimento F.X."/>
            <person name="Hernandez A.G."/>
            <person name="Glick B.R."/>
            <person name="Rossi M.J."/>
        </authorList>
    </citation>
    <scope>NUCLEOTIDE SEQUENCE</scope>
    <source>
        <strain evidence="3">MSR2</strain>
    </source>
</reference>
<evidence type="ECO:0000313" key="4">
    <source>
        <dbReference type="Proteomes" id="UP000424872"/>
    </source>
</evidence>
<feature type="chain" id="PRO_5042931751" evidence="1">
    <location>
        <begin position="25"/>
        <end position="138"/>
    </location>
</feature>
<name>A0AAP9KS73_9GAMM</name>
<geneLocation type="plasmid" evidence="4">
    <name>pmsr2d</name>
</geneLocation>
<dbReference type="RefSeq" id="WP_208727299.1">
    <property type="nucleotide sequence ID" value="NZ_CP024640.1"/>
</dbReference>
<evidence type="ECO:0000313" key="2">
    <source>
        <dbReference type="EMBL" id="MDO6406913.1"/>
    </source>
</evidence>
<sequence>MNGNLRIVSVVALSLLLLNGCAQTDISAKRHATKFVYKVEDSDPNFVMNKADSIRMATPFFAQFWQLGKKDRAQGVSSADAQKRVSYFHSDEFIKSISGTSHFAGKEYKDDATLSPRWRNNMSEAIAQTYMDGYLGIE</sequence>
<feature type="signal peptide" evidence="1">
    <location>
        <begin position="1"/>
        <end position="24"/>
    </location>
</feature>
<dbReference type="KEGG" id="ppho:CTZ24_25795"/>
<proteinExistence type="predicted"/>
<keyword evidence="1" id="KW-0732">Signal</keyword>
<dbReference type="Proteomes" id="UP000424872">
    <property type="component" value="Plasmid pMSR2D"/>
</dbReference>
<evidence type="ECO:0000256" key="1">
    <source>
        <dbReference type="SAM" id="SignalP"/>
    </source>
</evidence>
<accession>A0AAP9KS73</accession>
<dbReference type="NCBIfam" id="NF033828">
    <property type="entry name" value="entry_exc2_fam"/>
    <property type="match status" value="1"/>
</dbReference>
<dbReference type="EMBL" id="JAUOOM010000008">
    <property type="protein sequence ID" value="MDO6406913.1"/>
    <property type="molecule type" value="Genomic_DNA"/>
</dbReference>
<evidence type="ECO:0000313" key="5">
    <source>
        <dbReference type="Proteomes" id="UP001171299"/>
    </source>
</evidence>
<protein>
    <submittedName>
        <fullName evidence="3">Entry exclusion protein 2</fullName>
    </submittedName>
    <submittedName>
        <fullName evidence="2">Exc2 family lipoprotein</fullName>
    </submittedName>
</protein>